<dbReference type="InterPro" id="IPR012677">
    <property type="entry name" value="Nucleotide-bd_a/b_plait_sf"/>
</dbReference>
<dbReference type="SUPFAM" id="SSF55174">
    <property type="entry name" value="Alpha-L RNA-binding motif"/>
    <property type="match status" value="1"/>
</dbReference>
<evidence type="ECO:0000313" key="4">
    <source>
        <dbReference type="Proteomes" id="UP000824242"/>
    </source>
</evidence>
<evidence type="ECO:0000256" key="1">
    <source>
        <dbReference type="PROSITE-ProRule" id="PRU00182"/>
    </source>
</evidence>
<dbReference type="InterPro" id="IPR002942">
    <property type="entry name" value="S4_RNA-bd"/>
</dbReference>
<dbReference type="InterPro" id="IPR040591">
    <property type="entry name" value="RqcP2_RBD"/>
</dbReference>
<protein>
    <recommendedName>
        <fullName evidence="2">RNA-binding S4 domain-containing protein</fullName>
    </recommendedName>
</protein>
<evidence type="ECO:0000259" key="2">
    <source>
        <dbReference type="SMART" id="SM00363"/>
    </source>
</evidence>
<proteinExistence type="predicted"/>
<sequence>MKMEAGQDAVLTARLSDAVRMAEQKNRCHFVGFLDEREAEIARSVMRRLRFDRFLLWGGHEEAERVLFGAFPSYLDPEPSAFPLAAITARFRREDALSHRDFMGGLLSRGIQREALGDILLEEGRAVFFVREEVASFLVGQTEKIGRTGVKLMEGAEEPFPQAHRFEELSAVVASPRLDCVTAALAGLSREKAAAAIAAGLVTLNYREETSVSCPVEEGAKLSVRGKGKFVIDRLGPYTKKGRLCLTGRKYV</sequence>
<accession>A0A9D1DFT8</accession>
<feature type="domain" description="RNA-binding S4" evidence="2">
    <location>
        <begin position="176"/>
        <end position="237"/>
    </location>
</feature>
<organism evidence="3 4">
    <name type="scientific">Candidatus Caccousia avicola</name>
    <dbReference type="NCBI Taxonomy" id="2840721"/>
    <lineage>
        <taxon>Bacteria</taxon>
        <taxon>Bacillati</taxon>
        <taxon>Bacillota</taxon>
        <taxon>Clostridia</taxon>
        <taxon>Eubacteriales</taxon>
        <taxon>Oscillospiraceae</taxon>
        <taxon>Oscillospiraceae incertae sedis</taxon>
        <taxon>Candidatus Caccousia</taxon>
    </lineage>
</organism>
<keyword evidence="1" id="KW-0694">RNA-binding</keyword>
<dbReference type="Gene3D" id="3.30.70.330">
    <property type="match status" value="1"/>
</dbReference>
<name>A0A9D1DFT8_9FIRM</name>
<dbReference type="EMBL" id="DVGZ01000125">
    <property type="protein sequence ID" value="HIR48253.1"/>
    <property type="molecule type" value="Genomic_DNA"/>
</dbReference>
<dbReference type="Pfam" id="PF17774">
    <property type="entry name" value="YlmH_RBD"/>
    <property type="match status" value="1"/>
</dbReference>
<gene>
    <name evidence="3" type="ORF">IAB89_11480</name>
</gene>
<reference evidence="3" key="1">
    <citation type="submission" date="2020-10" db="EMBL/GenBank/DDBJ databases">
        <authorList>
            <person name="Gilroy R."/>
        </authorList>
    </citation>
    <scope>NUCLEOTIDE SEQUENCE</scope>
    <source>
        <strain evidence="3">ChiSxjej1B13-7958</strain>
    </source>
</reference>
<reference evidence="3" key="2">
    <citation type="journal article" date="2021" name="PeerJ">
        <title>Extensive microbial diversity within the chicken gut microbiome revealed by metagenomics and culture.</title>
        <authorList>
            <person name="Gilroy R."/>
            <person name="Ravi A."/>
            <person name="Getino M."/>
            <person name="Pursley I."/>
            <person name="Horton D.L."/>
            <person name="Alikhan N.F."/>
            <person name="Baker D."/>
            <person name="Gharbi K."/>
            <person name="Hall N."/>
            <person name="Watson M."/>
            <person name="Adriaenssens E.M."/>
            <person name="Foster-Nyarko E."/>
            <person name="Jarju S."/>
            <person name="Secka A."/>
            <person name="Antonio M."/>
            <person name="Oren A."/>
            <person name="Chaudhuri R.R."/>
            <person name="La Ragione R."/>
            <person name="Hildebrand F."/>
            <person name="Pallen M.J."/>
        </authorList>
    </citation>
    <scope>NUCLEOTIDE SEQUENCE</scope>
    <source>
        <strain evidence="3">ChiSxjej1B13-7958</strain>
    </source>
</reference>
<dbReference type="AlphaFoldDB" id="A0A9D1DFT8"/>
<dbReference type="GO" id="GO:0003723">
    <property type="term" value="F:RNA binding"/>
    <property type="evidence" value="ECO:0007669"/>
    <property type="project" value="UniProtKB-KW"/>
</dbReference>
<comment type="caution">
    <text evidence="3">The sequence shown here is derived from an EMBL/GenBank/DDBJ whole genome shotgun (WGS) entry which is preliminary data.</text>
</comment>
<dbReference type="PROSITE" id="PS50889">
    <property type="entry name" value="S4"/>
    <property type="match status" value="1"/>
</dbReference>
<dbReference type="SMART" id="SM00363">
    <property type="entry name" value="S4"/>
    <property type="match status" value="1"/>
</dbReference>
<dbReference type="Proteomes" id="UP000824242">
    <property type="component" value="Unassembled WGS sequence"/>
</dbReference>
<dbReference type="Gene3D" id="3.30.1370.160">
    <property type="match status" value="1"/>
</dbReference>
<evidence type="ECO:0000313" key="3">
    <source>
        <dbReference type="EMBL" id="HIR48253.1"/>
    </source>
</evidence>